<organism evidence="2 3">
    <name type="scientific">Hyphobacterium marinum</name>
    <dbReference type="NCBI Taxonomy" id="3116574"/>
    <lineage>
        <taxon>Bacteria</taxon>
        <taxon>Pseudomonadati</taxon>
        <taxon>Pseudomonadota</taxon>
        <taxon>Alphaproteobacteria</taxon>
        <taxon>Maricaulales</taxon>
        <taxon>Maricaulaceae</taxon>
        <taxon>Hyphobacterium</taxon>
    </lineage>
</organism>
<dbReference type="RefSeq" id="WP_330196153.1">
    <property type="nucleotide sequence ID" value="NZ_JAZDRO010000003.1"/>
</dbReference>
<keyword evidence="3" id="KW-1185">Reference proteome</keyword>
<reference evidence="2 3" key="1">
    <citation type="submission" date="2024-01" db="EMBL/GenBank/DDBJ databases">
        <title>Hyphobacterium bacterium isolated from marine sediment.</title>
        <authorList>
            <person name="Zhao S."/>
        </authorList>
    </citation>
    <scope>NUCLEOTIDE SEQUENCE [LARGE SCALE GENOMIC DNA]</scope>
    <source>
        <strain evidence="2 3">Y60-23</strain>
    </source>
</reference>
<proteinExistence type="predicted"/>
<comment type="caution">
    <text evidence="2">The sequence shown here is derived from an EMBL/GenBank/DDBJ whole genome shotgun (WGS) entry which is preliminary data.</text>
</comment>
<feature type="region of interest" description="Disordered" evidence="1">
    <location>
        <begin position="1"/>
        <end position="61"/>
    </location>
</feature>
<sequence>MNADGFATLHGGMLMRKGRAEPSAPSTLSMSHKSDSPSPTAPGFAADRREPDISTPDRSARLKLGSCVESADAPASADGGGLLTQKEKRALRFAAAMLDTSEEALINAAVRAHLERLAATTLRQCPCFLKRLERPDNAD</sequence>
<gene>
    <name evidence="2" type="ORF">V0U35_07915</name>
</gene>
<evidence type="ECO:0000256" key="1">
    <source>
        <dbReference type="SAM" id="MobiDB-lite"/>
    </source>
</evidence>
<name>A0ABU7LZJ4_9PROT</name>
<evidence type="ECO:0000313" key="3">
    <source>
        <dbReference type="Proteomes" id="UP001310692"/>
    </source>
</evidence>
<accession>A0ABU7LZJ4</accession>
<evidence type="ECO:0000313" key="2">
    <source>
        <dbReference type="EMBL" id="MEE2566605.1"/>
    </source>
</evidence>
<dbReference type="Proteomes" id="UP001310692">
    <property type="component" value="Unassembled WGS sequence"/>
</dbReference>
<protein>
    <submittedName>
        <fullName evidence="2">Uncharacterized protein</fullName>
    </submittedName>
</protein>
<dbReference type="EMBL" id="JAZDRO010000003">
    <property type="protein sequence ID" value="MEE2566605.1"/>
    <property type="molecule type" value="Genomic_DNA"/>
</dbReference>